<evidence type="ECO:0000256" key="4">
    <source>
        <dbReference type="ARBA" id="ARBA00023125"/>
    </source>
</evidence>
<keyword evidence="2" id="KW-0805">Transcription regulation</keyword>
<gene>
    <name evidence="7" type="ORF">HNR40_009924</name>
</gene>
<feature type="domain" description="RNA polymerase sigma-70 region 2" evidence="6">
    <location>
        <begin position="25"/>
        <end position="90"/>
    </location>
</feature>
<dbReference type="Pfam" id="PF04542">
    <property type="entry name" value="Sigma70_r2"/>
    <property type="match status" value="1"/>
</dbReference>
<dbReference type="Gene3D" id="1.10.1740.10">
    <property type="match status" value="1"/>
</dbReference>
<evidence type="ECO:0000256" key="2">
    <source>
        <dbReference type="ARBA" id="ARBA00023015"/>
    </source>
</evidence>
<dbReference type="NCBIfam" id="TIGR02937">
    <property type="entry name" value="sigma70-ECF"/>
    <property type="match status" value="1"/>
</dbReference>
<organism evidence="7 8">
    <name type="scientific">Nonomuraea endophytica</name>
    <dbReference type="NCBI Taxonomy" id="714136"/>
    <lineage>
        <taxon>Bacteria</taxon>
        <taxon>Bacillati</taxon>
        <taxon>Actinomycetota</taxon>
        <taxon>Actinomycetes</taxon>
        <taxon>Streptosporangiales</taxon>
        <taxon>Streptosporangiaceae</taxon>
        <taxon>Nonomuraea</taxon>
    </lineage>
</organism>
<dbReference type="EMBL" id="JACHIN010000023">
    <property type="protein sequence ID" value="MBB5084415.1"/>
    <property type="molecule type" value="Genomic_DNA"/>
</dbReference>
<sequence>MGDPRAVAELLAAATDDDRMAWDELVARFTPRMWSVVRACGLNDADAADAVQGAWLRLVENLHTIRNPAGLGAWLTTTARREALRVLRRELVPLPHDIAEDSDPAAAILEADAHRLLWQAISSLNEPCRTLLTLMAHRVGNQQSAVRLGLPLGSIGPSRERCLKKLRTLISPEETVQ</sequence>
<proteinExistence type="inferred from homology"/>
<evidence type="ECO:0000256" key="3">
    <source>
        <dbReference type="ARBA" id="ARBA00023082"/>
    </source>
</evidence>
<dbReference type="InterPro" id="IPR014284">
    <property type="entry name" value="RNA_pol_sigma-70_dom"/>
</dbReference>
<dbReference type="RefSeq" id="WP_184974362.1">
    <property type="nucleotide sequence ID" value="NZ_JACHIN010000023.1"/>
</dbReference>
<dbReference type="GO" id="GO:0006352">
    <property type="term" value="P:DNA-templated transcription initiation"/>
    <property type="evidence" value="ECO:0007669"/>
    <property type="project" value="InterPro"/>
</dbReference>
<evidence type="ECO:0000313" key="8">
    <source>
        <dbReference type="Proteomes" id="UP000568380"/>
    </source>
</evidence>
<evidence type="ECO:0000256" key="5">
    <source>
        <dbReference type="ARBA" id="ARBA00023163"/>
    </source>
</evidence>
<dbReference type="Gene3D" id="1.10.10.10">
    <property type="entry name" value="Winged helix-like DNA-binding domain superfamily/Winged helix DNA-binding domain"/>
    <property type="match status" value="1"/>
</dbReference>
<name>A0A7W8EKM8_9ACTN</name>
<dbReference type="GO" id="GO:0016987">
    <property type="term" value="F:sigma factor activity"/>
    <property type="evidence" value="ECO:0007669"/>
    <property type="project" value="UniProtKB-KW"/>
</dbReference>
<dbReference type="Proteomes" id="UP000568380">
    <property type="component" value="Unassembled WGS sequence"/>
</dbReference>
<dbReference type="SUPFAM" id="SSF88946">
    <property type="entry name" value="Sigma2 domain of RNA polymerase sigma factors"/>
    <property type="match status" value="1"/>
</dbReference>
<evidence type="ECO:0000256" key="1">
    <source>
        <dbReference type="ARBA" id="ARBA00010641"/>
    </source>
</evidence>
<dbReference type="InterPro" id="IPR036388">
    <property type="entry name" value="WH-like_DNA-bd_sf"/>
</dbReference>
<keyword evidence="4" id="KW-0238">DNA-binding</keyword>
<dbReference type="InterPro" id="IPR013324">
    <property type="entry name" value="RNA_pol_sigma_r3/r4-like"/>
</dbReference>
<evidence type="ECO:0000313" key="7">
    <source>
        <dbReference type="EMBL" id="MBB5084415.1"/>
    </source>
</evidence>
<dbReference type="SUPFAM" id="SSF88659">
    <property type="entry name" value="Sigma3 and sigma4 domains of RNA polymerase sigma factors"/>
    <property type="match status" value="1"/>
</dbReference>
<comment type="caution">
    <text evidence="7">The sequence shown here is derived from an EMBL/GenBank/DDBJ whole genome shotgun (WGS) entry which is preliminary data.</text>
</comment>
<dbReference type="AlphaFoldDB" id="A0A7W8EKM8"/>
<protein>
    <submittedName>
        <fullName evidence="7">RNA polymerase sigma factor (Sigma-70 family)</fullName>
    </submittedName>
</protein>
<dbReference type="GO" id="GO:0003677">
    <property type="term" value="F:DNA binding"/>
    <property type="evidence" value="ECO:0007669"/>
    <property type="project" value="UniProtKB-KW"/>
</dbReference>
<dbReference type="InterPro" id="IPR007627">
    <property type="entry name" value="RNA_pol_sigma70_r2"/>
</dbReference>
<accession>A0A7W8EKM8</accession>
<comment type="similarity">
    <text evidence="1">Belongs to the sigma-70 factor family. ECF subfamily.</text>
</comment>
<evidence type="ECO:0000259" key="6">
    <source>
        <dbReference type="Pfam" id="PF04542"/>
    </source>
</evidence>
<dbReference type="PANTHER" id="PTHR43133:SF8">
    <property type="entry name" value="RNA POLYMERASE SIGMA FACTOR HI_1459-RELATED"/>
    <property type="match status" value="1"/>
</dbReference>
<dbReference type="InterPro" id="IPR039425">
    <property type="entry name" value="RNA_pol_sigma-70-like"/>
</dbReference>
<reference evidence="7 8" key="1">
    <citation type="submission" date="2020-08" db="EMBL/GenBank/DDBJ databases">
        <title>Genomic Encyclopedia of Type Strains, Phase IV (KMG-IV): sequencing the most valuable type-strain genomes for metagenomic binning, comparative biology and taxonomic classification.</title>
        <authorList>
            <person name="Goeker M."/>
        </authorList>
    </citation>
    <scope>NUCLEOTIDE SEQUENCE [LARGE SCALE GENOMIC DNA]</scope>
    <source>
        <strain evidence="7 8">DSM 45385</strain>
    </source>
</reference>
<dbReference type="InterPro" id="IPR013325">
    <property type="entry name" value="RNA_pol_sigma_r2"/>
</dbReference>
<dbReference type="PANTHER" id="PTHR43133">
    <property type="entry name" value="RNA POLYMERASE ECF-TYPE SIGMA FACTO"/>
    <property type="match status" value="1"/>
</dbReference>
<keyword evidence="5" id="KW-0804">Transcription</keyword>
<keyword evidence="8" id="KW-1185">Reference proteome</keyword>
<keyword evidence="3" id="KW-0731">Sigma factor</keyword>